<feature type="transmembrane region" description="Helical" evidence="1">
    <location>
        <begin position="37"/>
        <end position="57"/>
    </location>
</feature>
<dbReference type="Proteomes" id="UP001410795">
    <property type="component" value="Unassembled WGS sequence"/>
</dbReference>
<evidence type="ECO:0000256" key="1">
    <source>
        <dbReference type="SAM" id="Phobius"/>
    </source>
</evidence>
<comment type="caution">
    <text evidence="2">The sequence shown here is derived from an EMBL/GenBank/DDBJ whole genome shotgun (WGS) entry which is preliminary data.</text>
</comment>
<feature type="transmembrane region" description="Helical" evidence="1">
    <location>
        <begin position="69"/>
        <end position="88"/>
    </location>
</feature>
<dbReference type="EMBL" id="BAAAYV010000002">
    <property type="protein sequence ID" value="GAA3647980.1"/>
    <property type="molecule type" value="Genomic_DNA"/>
</dbReference>
<organism evidence="2 3">
    <name type="scientific">Microbacterium marinilacus</name>
    <dbReference type="NCBI Taxonomy" id="415209"/>
    <lineage>
        <taxon>Bacteria</taxon>
        <taxon>Bacillati</taxon>
        <taxon>Actinomycetota</taxon>
        <taxon>Actinomycetes</taxon>
        <taxon>Micrococcales</taxon>
        <taxon>Microbacteriaceae</taxon>
        <taxon>Microbacterium</taxon>
    </lineage>
</organism>
<keyword evidence="3" id="KW-1185">Reference proteome</keyword>
<protein>
    <recommendedName>
        <fullName evidence="4">HdeD family acid-resistance protein</fullName>
    </recommendedName>
</protein>
<gene>
    <name evidence="2" type="ORF">GCM10022202_04410</name>
</gene>
<dbReference type="InterPro" id="IPR005325">
    <property type="entry name" value="DUF308_memb"/>
</dbReference>
<feature type="transmembrane region" description="Helical" evidence="1">
    <location>
        <begin position="153"/>
        <end position="171"/>
    </location>
</feature>
<name>A0ABP7B4V9_9MICO</name>
<accession>A0ABP7B4V9</accession>
<evidence type="ECO:0008006" key="4">
    <source>
        <dbReference type="Google" id="ProtNLM"/>
    </source>
</evidence>
<keyword evidence="1" id="KW-0472">Membrane</keyword>
<proteinExistence type="predicted"/>
<dbReference type="RefSeq" id="WP_221856549.1">
    <property type="nucleotide sequence ID" value="NZ_BAAAYV010000002.1"/>
</dbReference>
<evidence type="ECO:0000313" key="2">
    <source>
        <dbReference type="EMBL" id="GAA3647980.1"/>
    </source>
</evidence>
<evidence type="ECO:0000313" key="3">
    <source>
        <dbReference type="Proteomes" id="UP001410795"/>
    </source>
</evidence>
<keyword evidence="1" id="KW-0812">Transmembrane</keyword>
<dbReference type="Pfam" id="PF03729">
    <property type="entry name" value="DUF308"/>
    <property type="match status" value="2"/>
</dbReference>
<feature type="transmembrane region" description="Helical" evidence="1">
    <location>
        <begin position="129"/>
        <end position="147"/>
    </location>
</feature>
<feature type="transmembrane region" description="Helical" evidence="1">
    <location>
        <begin position="12"/>
        <end position="31"/>
    </location>
</feature>
<sequence>MTADGAIRGVRAAFAIAGVIGIVVGLLILLWPLKTAAVGTGIIAVYALVAGLVYAFIGVRKSSLRGWSRIGHVFVGLLFVAAGVYALANLAATTAFLALFVAVAIGITWIVEGVVALTTVTTATVGRGWTIFYAVVSLAAGVLLLFAPLYVTLLWLFVGASLLVLGVVQVVRATRFGASRVPAGR</sequence>
<reference evidence="3" key="1">
    <citation type="journal article" date="2019" name="Int. J. Syst. Evol. Microbiol.">
        <title>The Global Catalogue of Microorganisms (GCM) 10K type strain sequencing project: providing services to taxonomists for standard genome sequencing and annotation.</title>
        <authorList>
            <consortium name="The Broad Institute Genomics Platform"/>
            <consortium name="The Broad Institute Genome Sequencing Center for Infectious Disease"/>
            <person name="Wu L."/>
            <person name="Ma J."/>
        </authorList>
    </citation>
    <scope>NUCLEOTIDE SEQUENCE [LARGE SCALE GENOMIC DNA]</scope>
    <source>
        <strain evidence="3">JCM 16546</strain>
    </source>
</reference>
<feature type="transmembrane region" description="Helical" evidence="1">
    <location>
        <begin position="94"/>
        <end position="117"/>
    </location>
</feature>
<keyword evidence="1" id="KW-1133">Transmembrane helix</keyword>